<dbReference type="EMBL" id="JAUSTM010000004">
    <property type="protein sequence ID" value="MDQ0221976.1"/>
    <property type="molecule type" value="Genomic_DNA"/>
</dbReference>
<organism evidence="2 3">
    <name type="scientific">Streptococcus moroccensis</name>
    <dbReference type="NCBI Taxonomy" id="1451356"/>
    <lineage>
        <taxon>Bacteria</taxon>
        <taxon>Bacillati</taxon>
        <taxon>Bacillota</taxon>
        <taxon>Bacilli</taxon>
        <taxon>Lactobacillales</taxon>
        <taxon>Streptococcaceae</taxon>
        <taxon>Streptococcus</taxon>
    </lineage>
</organism>
<sequence>MDLQLQLTNKYMVELMSANHTKLSYEVQLEEAQKEIADFKAVLASDTALAELYEEVKAKLEEANNGI</sequence>
<keyword evidence="3" id="KW-1185">Reference proteome</keyword>
<gene>
    <name evidence="2" type="ORF">J2S23_000513</name>
</gene>
<comment type="caution">
    <text evidence="2">The sequence shown here is derived from an EMBL/GenBank/DDBJ whole genome shotgun (WGS) entry which is preliminary data.</text>
</comment>
<evidence type="ECO:0000313" key="3">
    <source>
        <dbReference type="Proteomes" id="UP001223079"/>
    </source>
</evidence>
<evidence type="ECO:0000313" key="2">
    <source>
        <dbReference type="EMBL" id="MDQ0221976.1"/>
    </source>
</evidence>
<accession>A0ABT9YQV3</accession>
<dbReference type="RefSeq" id="WP_307121205.1">
    <property type="nucleotide sequence ID" value="NZ_JAUSTM010000004.1"/>
</dbReference>
<feature type="coiled-coil region" evidence="1">
    <location>
        <begin position="15"/>
        <end position="42"/>
    </location>
</feature>
<proteinExistence type="predicted"/>
<name>A0ABT9YQV3_9STRE</name>
<dbReference type="Proteomes" id="UP001223079">
    <property type="component" value="Unassembled WGS sequence"/>
</dbReference>
<evidence type="ECO:0008006" key="4">
    <source>
        <dbReference type="Google" id="ProtNLM"/>
    </source>
</evidence>
<keyword evidence="1" id="KW-0175">Coiled coil</keyword>
<evidence type="ECO:0000256" key="1">
    <source>
        <dbReference type="SAM" id="Coils"/>
    </source>
</evidence>
<protein>
    <recommendedName>
        <fullName evidence="4">Phage protein</fullName>
    </recommendedName>
</protein>
<reference evidence="2 3" key="1">
    <citation type="submission" date="2023-07" db="EMBL/GenBank/DDBJ databases">
        <title>Genomic Encyclopedia of Type Strains, Phase IV (KMG-IV): sequencing the most valuable type-strain genomes for metagenomic binning, comparative biology and taxonomic classification.</title>
        <authorList>
            <person name="Goeker M."/>
        </authorList>
    </citation>
    <scope>NUCLEOTIDE SEQUENCE [LARGE SCALE GENOMIC DNA]</scope>
    <source>
        <strain evidence="2 3">DSM 105143</strain>
    </source>
</reference>